<feature type="domain" description="MULE transposase" evidence="6">
    <location>
        <begin position="236"/>
        <end position="308"/>
    </location>
</feature>
<dbReference type="PANTHER" id="PTHR31973:SF195">
    <property type="entry name" value="MUDR FAMILY TRANSPOSASE"/>
    <property type="match status" value="1"/>
</dbReference>
<evidence type="ECO:0000256" key="1">
    <source>
        <dbReference type="ARBA" id="ARBA00022578"/>
    </source>
</evidence>
<name>A0AAQ3TNN8_PASNO</name>
<evidence type="ECO:0000259" key="6">
    <source>
        <dbReference type="Pfam" id="PF10551"/>
    </source>
</evidence>
<keyword evidence="8" id="KW-1185">Reference proteome</keyword>
<dbReference type="Pfam" id="PF10551">
    <property type="entry name" value="MULE"/>
    <property type="match status" value="1"/>
</dbReference>
<dbReference type="InterPro" id="IPR001207">
    <property type="entry name" value="Transposase_mutator"/>
</dbReference>
<evidence type="ECO:0000256" key="3">
    <source>
        <dbReference type="ARBA" id="ARBA00023172"/>
    </source>
</evidence>
<dbReference type="GO" id="GO:0006313">
    <property type="term" value="P:DNA transposition"/>
    <property type="evidence" value="ECO:0007669"/>
    <property type="project" value="InterPro"/>
</dbReference>
<dbReference type="PANTHER" id="PTHR31973">
    <property type="entry name" value="POLYPROTEIN, PUTATIVE-RELATED"/>
    <property type="match status" value="1"/>
</dbReference>
<accession>A0AAQ3TNN8</accession>
<evidence type="ECO:0000256" key="2">
    <source>
        <dbReference type="ARBA" id="ARBA00023125"/>
    </source>
</evidence>
<dbReference type="GO" id="GO:0003677">
    <property type="term" value="F:DNA binding"/>
    <property type="evidence" value="ECO:0007669"/>
    <property type="project" value="UniProtKB-KW"/>
</dbReference>
<dbReference type="PROSITE" id="PS01007">
    <property type="entry name" value="TRANSPOSASE_MUTATOR"/>
    <property type="match status" value="1"/>
</dbReference>
<feature type="compositionally biased region" description="Basic and acidic residues" evidence="4">
    <location>
        <begin position="16"/>
        <end position="29"/>
    </location>
</feature>
<dbReference type="AlphaFoldDB" id="A0AAQ3TNN8"/>
<dbReference type="Pfam" id="PF03108">
    <property type="entry name" value="DBD_Tnp_Mut"/>
    <property type="match status" value="1"/>
</dbReference>
<evidence type="ECO:0000313" key="8">
    <source>
        <dbReference type="Proteomes" id="UP001341281"/>
    </source>
</evidence>
<keyword evidence="2" id="KW-0238">DNA-binding</keyword>
<keyword evidence="1" id="KW-0815">Transposition</keyword>
<protein>
    <recommendedName>
        <fullName evidence="9">Transposase</fullName>
    </recommendedName>
</protein>
<evidence type="ECO:0000259" key="5">
    <source>
        <dbReference type="Pfam" id="PF03108"/>
    </source>
</evidence>
<feature type="region of interest" description="Disordered" evidence="4">
    <location>
        <begin position="399"/>
        <end position="527"/>
    </location>
</feature>
<organism evidence="7 8">
    <name type="scientific">Paspalum notatum var. saurae</name>
    <dbReference type="NCBI Taxonomy" id="547442"/>
    <lineage>
        <taxon>Eukaryota</taxon>
        <taxon>Viridiplantae</taxon>
        <taxon>Streptophyta</taxon>
        <taxon>Embryophyta</taxon>
        <taxon>Tracheophyta</taxon>
        <taxon>Spermatophyta</taxon>
        <taxon>Magnoliopsida</taxon>
        <taxon>Liliopsida</taxon>
        <taxon>Poales</taxon>
        <taxon>Poaceae</taxon>
        <taxon>PACMAD clade</taxon>
        <taxon>Panicoideae</taxon>
        <taxon>Andropogonodae</taxon>
        <taxon>Paspaleae</taxon>
        <taxon>Paspalinae</taxon>
        <taxon>Paspalum</taxon>
    </lineage>
</organism>
<feature type="compositionally biased region" description="Basic residues" evidence="4">
    <location>
        <begin position="407"/>
        <end position="423"/>
    </location>
</feature>
<feature type="domain" description="Transposase MuDR plant" evidence="5">
    <location>
        <begin position="67"/>
        <end position="119"/>
    </location>
</feature>
<reference evidence="7 8" key="1">
    <citation type="submission" date="2024-02" db="EMBL/GenBank/DDBJ databases">
        <title>High-quality chromosome-scale genome assembly of Pensacola bahiagrass (Paspalum notatum Flugge var. saurae).</title>
        <authorList>
            <person name="Vega J.M."/>
            <person name="Podio M."/>
            <person name="Orjuela J."/>
            <person name="Siena L.A."/>
            <person name="Pessino S.C."/>
            <person name="Combes M.C."/>
            <person name="Mariac C."/>
            <person name="Albertini E."/>
            <person name="Pupilli F."/>
            <person name="Ortiz J.P.A."/>
            <person name="Leblanc O."/>
        </authorList>
    </citation>
    <scope>NUCLEOTIDE SEQUENCE [LARGE SCALE GENOMIC DNA]</scope>
    <source>
        <strain evidence="7">R1</strain>
        <tissue evidence="7">Leaf</tissue>
    </source>
</reference>
<dbReference type="InterPro" id="IPR018289">
    <property type="entry name" value="MULE_transposase_dom"/>
</dbReference>
<feature type="region of interest" description="Disordered" evidence="4">
    <location>
        <begin position="1"/>
        <end position="30"/>
    </location>
</feature>
<dbReference type="EMBL" id="CP144749">
    <property type="protein sequence ID" value="WVZ77549.1"/>
    <property type="molecule type" value="Genomic_DNA"/>
</dbReference>
<evidence type="ECO:0000256" key="4">
    <source>
        <dbReference type="SAM" id="MobiDB-lite"/>
    </source>
</evidence>
<dbReference type="Proteomes" id="UP001341281">
    <property type="component" value="Chromosome 05"/>
</dbReference>
<dbReference type="InterPro" id="IPR004332">
    <property type="entry name" value="Transposase_MuDR"/>
</dbReference>
<sequence length="527" mass="58924">MSTKKKTRTKKKIKSKGADEEGVGVHEEAMYSDTDSLATLSDSSYDTDLAATSDSDDESSDPEFDLDDVDQCKSAVTHHAILNDHTYQIVKKDKTRFRAICKRADQSCKWNFFASTSKKYNGCKVKTSGPKHTCGSFNKCGETMASNKWVANRVLDLLREDPDMEPKKLQDALKKKYSMEVPYDRVVRGKWRALDTIYGKWGDSYDLLPAYQAELLRCLPGSIVEFQTEEHNGYILDGHNRLFPVAYGVIETESTESWSWFINNLKKAIGTPSGLVISTDAGKGIEAAVEEVYPGVEHRECMRHLWKNMKKNGFSGELYGKNMWCAAKSYTVSKYDYFMGKIEEKDPSALECHALAYIAKLSREVQMDEFVHEYFSVERFRKAYAGTFSPMTSKDEWPKPDLGYTIHKPKLRRKSGRPKKSRIKPYDEVSNMMSASAREGGRGKGKGKRKEKYITRGSNDSIANATGRGSERETRGGRRPVHSSNDPIASATGRPSDGASSGATGRGRGRGRGPNVRSLATLLGLDA</sequence>
<evidence type="ECO:0000313" key="7">
    <source>
        <dbReference type="EMBL" id="WVZ77549.1"/>
    </source>
</evidence>
<evidence type="ECO:0008006" key="9">
    <source>
        <dbReference type="Google" id="ProtNLM"/>
    </source>
</evidence>
<keyword evidence="3" id="KW-0233">DNA recombination</keyword>
<proteinExistence type="predicted"/>
<dbReference type="GO" id="GO:0004803">
    <property type="term" value="F:transposase activity"/>
    <property type="evidence" value="ECO:0007669"/>
    <property type="project" value="InterPro"/>
</dbReference>
<feature type="compositionally biased region" description="Basic residues" evidence="4">
    <location>
        <begin position="1"/>
        <end position="15"/>
    </location>
</feature>
<gene>
    <name evidence="7" type="ORF">U9M48_025406</name>
</gene>